<dbReference type="Proteomes" id="UP001597380">
    <property type="component" value="Unassembled WGS sequence"/>
</dbReference>
<dbReference type="SUPFAM" id="SSF109998">
    <property type="entry name" value="Triger factor/SurA peptide-binding domain-like"/>
    <property type="match status" value="1"/>
</dbReference>
<accession>A0ABW4XPQ7</accession>
<evidence type="ECO:0000313" key="7">
    <source>
        <dbReference type="EMBL" id="MFD2096428.1"/>
    </source>
</evidence>
<comment type="similarity">
    <text evidence="2">Belongs to the PpiC/parvulin rotamase family.</text>
</comment>
<dbReference type="PROSITE" id="PS50198">
    <property type="entry name" value="PPIC_PPIASE_2"/>
    <property type="match status" value="1"/>
</dbReference>
<dbReference type="Gene3D" id="3.10.50.40">
    <property type="match status" value="1"/>
</dbReference>
<evidence type="ECO:0000256" key="1">
    <source>
        <dbReference type="ARBA" id="ARBA00000971"/>
    </source>
</evidence>
<dbReference type="PANTHER" id="PTHR47245:SF2">
    <property type="entry name" value="PEPTIDYL-PROLYL CIS-TRANS ISOMERASE HP_0175-RELATED"/>
    <property type="match status" value="1"/>
</dbReference>
<organism evidence="7 8">
    <name type="scientific">Corallincola platygyrae</name>
    <dbReference type="NCBI Taxonomy" id="1193278"/>
    <lineage>
        <taxon>Bacteria</taxon>
        <taxon>Pseudomonadati</taxon>
        <taxon>Pseudomonadota</taxon>
        <taxon>Gammaproteobacteria</taxon>
        <taxon>Alteromonadales</taxon>
        <taxon>Psychromonadaceae</taxon>
        <taxon>Corallincola</taxon>
    </lineage>
</organism>
<evidence type="ECO:0000256" key="4">
    <source>
        <dbReference type="ARBA" id="ARBA00023110"/>
    </source>
</evidence>
<dbReference type="InterPro" id="IPR050245">
    <property type="entry name" value="PrsA_foldase"/>
</dbReference>
<comment type="caution">
    <text evidence="7">The sequence shown here is derived from an EMBL/GenBank/DDBJ whole genome shotgun (WGS) entry which is preliminary data.</text>
</comment>
<dbReference type="PROSITE" id="PS51257">
    <property type="entry name" value="PROKAR_LIPOPROTEIN"/>
    <property type="match status" value="1"/>
</dbReference>
<dbReference type="SUPFAM" id="SSF54534">
    <property type="entry name" value="FKBP-like"/>
    <property type="match status" value="1"/>
</dbReference>
<feature type="domain" description="PpiC" evidence="6">
    <location>
        <begin position="125"/>
        <end position="227"/>
    </location>
</feature>
<evidence type="ECO:0000313" key="8">
    <source>
        <dbReference type="Proteomes" id="UP001597380"/>
    </source>
</evidence>
<sequence>MKGILASSIIACVVLTGCDSSPKVAQIGDKSISPAELSAYLKHKRIPEQDDVIVGKALDDLISREALAQAIEAEGKLDADMLAAEQAEFRRQMLIGRYFEKFSAERITDDMVRAYYANNATDYESTRAHIAHILIRTNPKMSEAERGAKLTLAREIYSQLQTGADFVTLAKAHSEDKVSAKKGGDLGWVAEGAIGKEFSAQAFALNPGEYSEPLMTSFGFHIIKQLEAPQKTRQPLEAVQSQIKYQLQKEAKQAEMKRLLDSVTTSKHYPLES</sequence>
<dbReference type="PANTHER" id="PTHR47245">
    <property type="entry name" value="PEPTIDYLPROLYL ISOMERASE"/>
    <property type="match status" value="1"/>
</dbReference>
<evidence type="ECO:0000256" key="2">
    <source>
        <dbReference type="ARBA" id="ARBA00007656"/>
    </source>
</evidence>
<dbReference type="Pfam" id="PF00639">
    <property type="entry name" value="Rotamase"/>
    <property type="match status" value="1"/>
</dbReference>
<keyword evidence="4 5" id="KW-0697">Rotamase</keyword>
<dbReference type="GO" id="GO:0016853">
    <property type="term" value="F:isomerase activity"/>
    <property type="evidence" value="ECO:0007669"/>
    <property type="project" value="UniProtKB-KW"/>
</dbReference>
<comment type="catalytic activity">
    <reaction evidence="1">
        <text>[protein]-peptidylproline (omega=180) = [protein]-peptidylproline (omega=0)</text>
        <dbReference type="Rhea" id="RHEA:16237"/>
        <dbReference type="Rhea" id="RHEA-COMP:10747"/>
        <dbReference type="Rhea" id="RHEA-COMP:10748"/>
        <dbReference type="ChEBI" id="CHEBI:83833"/>
        <dbReference type="ChEBI" id="CHEBI:83834"/>
        <dbReference type="EC" id="5.2.1.8"/>
    </reaction>
</comment>
<dbReference type="EC" id="5.2.1.8" evidence="3"/>
<evidence type="ECO:0000259" key="6">
    <source>
        <dbReference type="PROSITE" id="PS50198"/>
    </source>
</evidence>
<proteinExistence type="inferred from homology"/>
<dbReference type="InterPro" id="IPR046357">
    <property type="entry name" value="PPIase_dom_sf"/>
</dbReference>
<reference evidence="8" key="1">
    <citation type="journal article" date="2019" name="Int. J. Syst. Evol. Microbiol.">
        <title>The Global Catalogue of Microorganisms (GCM) 10K type strain sequencing project: providing services to taxonomists for standard genome sequencing and annotation.</title>
        <authorList>
            <consortium name="The Broad Institute Genomics Platform"/>
            <consortium name="The Broad Institute Genome Sequencing Center for Infectious Disease"/>
            <person name="Wu L."/>
            <person name="Ma J."/>
        </authorList>
    </citation>
    <scope>NUCLEOTIDE SEQUENCE [LARGE SCALE GENOMIC DNA]</scope>
    <source>
        <strain evidence="8">CGMCC 1.10992</strain>
    </source>
</reference>
<name>A0ABW4XPQ7_9GAMM</name>
<dbReference type="InterPro" id="IPR000297">
    <property type="entry name" value="PPIase_PpiC"/>
</dbReference>
<gene>
    <name evidence="7" type="ORF">ACFSJ3_10570</name>
</gene>
<evidence type="ECO:0000256" key="5">
    <source>
        <dbReference type="PROSITE-ProRule" id="PRU00278"/>
    </source>
</evidence>
<evidence type="ECO:0000256" key="3">
    <source>
        <dbReference type="ARBA" id="ARBA00013194"/>
    </source>
</evidence>
<protein>
    <recommendedName>
        <fullName evidence="3">peptidylprolyl isomerase</fullName>
        <ecNumber evidence="3">5.2.1.8</ecNumber>
    </recommendedName>
</protein>
<dbReference type="RefSeq" id="WP_345339188.1">
    <property type="nucleotide sequence ID" value="NZ_BAABLI010000008.1"/>
</dbReference>
<keyword evidence="5 7" id="KW-0413">Isomerase</keyword>
<dbReference type="EMBL" id="JBHUHT010000012">
    <property type="protein sequence ID" value="MFD2096428.1"/>
    <property type="molecule type" value="Genomic_DNA"/>
</dbReference>
<dbReference type="InterPro" id="IPR027304">
    <property type="entry name" value="Trigger_fact/SurA_dom_sf"/>
</dbReference>
<keyword evidence="8" id="KW-1185">Reference proteome</keyword>